<dbReference type="Gene3D" id="3.30.460.10">
    <property type="entry name" value="Beta Polymerase, domain 2"/>
    <property type="match status" value="1"/>
</dbReference>
<proteinExistence type="inferred from homology"/>
<dbReference type="AlphaFoldDB" id="A0A4S2MGY1"/>
<dbReference type="InterPro" id="IPR004394">
    <property type="entry name" value="Iojap/RsfS/C7orf30"/>
</dbReference>
<dbReference type="GO" id="GO:0005739">
    <property type="term" value="C:mitochondrion"/>
    <property type="evidence" value="ECO:0007669"/>
    <property type="project" value="TreeGrafter"/>
</dbReference>
<dbReference type="GO" id="GO:0090071">
    <property type="term" value="P:negative regulation of ribosome biogenesis"/>
    <property type="evidence" value="ECO:0007669"/>
    <property type="project" value="TreeGrafter"/>
</dbReference>
<name>A0A4S2MGY1_OPIFE</name>
<dbReference type="PANTHER" id="PTHR21043:SF0">
    <property type="entry name" value="MITOCHONDRIAL ASSEMBLY OF RIBOSOMAL LARGE SUBUNIT PROTEIN 1"/>
    <property type="match status" value="1"/>
</dbReference>
<organism evidence="2 3">
    <name type="scientific">Opisthorchis felineus</name>
    <dbReference type="NCBI Taxonomy" id="147828"/>
    <lineage>
        <taxon>Eukaryota</taxon>
        <taxon>Metazoa</taxon>
        <taxon>Spiralia</taxon>
        <taxon>Lophotrochozoa</taxon>
        <taxon>Platyhelminthes</taxon>
        <taxon>Trematoda</taxon>
        <taxon>Digenea</taxon>
        <taxon>Opisthorchiida</taxon>
        <taxon>Opisthorchiata</taxon>
        <taxon>Opisthorchiidae</taxon>
        <taxon>Opisthorchis</taxon>
    </lineage>
</organism>
<keyword evidence="3" id="KW-1185">Reference proteome</keyword>
<dbReference type="EMBL" id="SJOL01000133">
    <property type="protein sequence ID" value="TGZ75972.1"/>
    <property type="molecule type" value="Genomic_DNA"/>
</dbReference>
<dbReference type="SUPFAM" id="SSF81301">
    <property type="entry name" value="Nucleotidyltransferase"/>
    <property type="match status" value="1"/>
</dbReference>
<dbReference type="Pfam" id="PF02410">
    <property type="entry name" value="RsfS"/>
    <property type="match status" value="1"/>
</dbReference>
<protein>
    <recommendedName>
        <fullName evidence="4">Mitochondrial assembly of ribosomal large subunit protein 1</fullName>
    </recommendedName>
</protein>
<accession>A0A4S2MGY1</accession>
<evidence type="ECO:0000313" key="3">
    <source>
        <dbReference type="Proteomes" id="UP000308267"/>
    </source>
</evidence>
<comment type="similarity">
    <text evidence="1">Belongs to the Iojap/RsfS family.</text>
</comment>
<sequence length="249" mass="28555">MQSLSRLLYQTVLRRYVRCHLPGLSRCSLIASKSTHSDESKPVQPVSGISACQEDVYEIHDVDPEQQWEEDPEFDYASLVPVPSDYEFISNDELFQLQEIHTLLRQENIRDPIYIRLPPNHITDFMVIGSGVSRTHVRSTAALVYKILKFKRKHSSLGLPRVEGLDGSGDWIALNLGNILLHLFMPTVRARYDLESLWAAGPQFDEAVHGVGRSTERENDTHAKIVDWDQLIREVRQNLPNSRDPDQRD</sequence>
<comment type="caution">
    <text evidence="2">The sequence shown here is derived from an EMBL/GenBank/DDBJ whole genome shotgun (WGS) entry which is preliminary data.</text>
</comment>
<dbReference type="OrthoDB" id="21330at2759"/>
<reference evidence="2 3" key="1">
    <citation type="journal article" date="2019" name="BMC Genomics">
        <title>New insights from Opisthorchis felineus genome: update on genomics of the epidemiologically important liver flukes.</title>
        <authorList>
            <person name="Ershov N.I."/>
            <person name="Mordvinov V.A."/>
            <person name="Prokhortchouk E.B."/>
            <person name="Pakharukova M.Y."/>
            <person name="Gunbin K.V."/>
            <person name="Ustyantsev K."/>
            <person name="Genaev M.A."/>
            <person name="Blinov A.G."/>
            <person name="Mazur A."/>
            <person name="Boulygina E."/>
            <person name="Tsygankova S."/>
            <person name="Khrameeva E."/>
            <person name="Chekanov N."/>
            <person name="Fan G."/>
            <person name="Xiao A."/>
            <person name="Zhang H."/>
            <person name="Xu X."/>
            <person name="Yang H."/>
            <person name="Solovyev V."/>
            <person name="Lee S.M."/>
            <person name="Liu X."/>
            <person name="Afonnikov D.A."/>
            <person name="Skryabin K.G."/>
        </authorList>
    </citation>
    <scope>NUCLEOTIDE SEQUENCE [LARGE SCALE GENOMIC DNA]</scope>
    <source>
        <strain evidence="2">AK-0245</strain>
        <tissue evidence="2">Whole organism</tissue>
    </source>
</reference>
<gene>
    <name evidence="2" type="ORF">CRM22_000087</name>
</gene>
<evidence type="ECO:0008006" key="4">
    <source>
        <dbReference type="Google" id="ProtNLM"/>
    </source>
</evidence>
<dbReference type="InterPro" id="IPR043519">
    <property type="entry name" value="NT_sf"/>
</dbReference>
<dbReference type="PANTHER" id="PTHR21043">
    <property type="entry name" value="IOJAP SUPERFAMILY ORTHOLOG"/>
    <property type="match status" value="1"/>
</dbReference>
<evidence type="ECO:0000313" key="2">
    <source>
        <dbReference type="EMBL" id="TGZ75973.1"/>
    </source>
</evidence>
<dbReference type="GO" id="GO:0017148">
    <property type="term" value="P:negative regulation of translation"/>
    <property type="evidence" value="ECO:0007669"/>
    <property type="project" value="TreeGrafter"/>
</dbReference>
<dbReference type="GO" id="GO:0043023">
    <property type="term" value="F:ribosomal large subunit binding"/>
    <property type="evidence" value="ECO:0007669"/>
    <property type="project" value="TreeGrafter"/>
</dbReference>
<dbReference type="Proteomes" id="UP000308267">
    <property type="component" value="Unassembled WGS sequence"/>
</dbReference>
<evidence type="ECO:0000256" key="1">
    <source>
        <dbReference type="ARBA" id="ARBA00010574"/>
    </source>
</evidence>
<dbReference type="STRING" id="147828.A0A4S2MGY1"/>
<dbReference type="EMBL" id="SJOL01000133">
    <property type="protein sequence ID" value="TGZ75973.1"/>
    <property type="molecule type" value="Genomic_DNA"/>
</dbReference>